<protein>
    <submittedName>
        <fullName evidence="2">Uncharacterized protein</fullName>
    </submittedName>
</protein>
<sequence length="81" mass="8155">MEEEEKRGDLGEGSDGTDDESANVHGEGICGNTDGGGCARKRSATGAAAAAVVKFLPGGGREGGNSGWTLPPVANCHQRVK</sequence>
<evidence type="ECO:0000313" key="2">
    <source>
        <dbReference type="EMBL" id="KAL3083149.1"/>
    </source>
</evidence>
<dbReference type="EMBL" id="JBICCN010000254">
    <property type="protein sequence ID" value="KAL3083149.1"/>
    <property type="molecule type" value="Genomic_DNA"/>
</dbReference>
<comment type="caution">
    <text evidence="2">The sequence shown here is derived from an EMBL/GenBank/DDBJ whole genome shotgun (WGS) entry which is preliminary data.</text>
</comment>
<organism evidence="2 3">
    <name type="scientific">Heterodera schachtii</name>
    <name type="common">Sugarbeet cyst nematode worm</name>
    <name type="synonym">Tylenchus schachtii</name>
    <dbReference type="NCBI Taxonomy" id="97005"/>
    <lineage>
        <taxon>Eukaryota</taxon>
        <taxon>Metazoa</taxon>
        <taxon>Ecdysozoa</taxon>
        <taxon>Nematoda</taxon>
        <taxon>Chromadorea</taxon>
        <taxon>Rhabditida</taxon>
        <taxon>Tylenchina</taxon>
        <taxon>Tylenchomorpha</taxon>
        <taxon>Tylenchoidea</taxon>
        <taxon>Heteroderidae</taxon>
        <taxon>Heteroderinae</taxon>
        <taxon>Heterodera</taxon>
    </lineage>
</organism>
<dbReference type="Proteomes" id="UP001620645">
    <property type="component" value="Unassembled WGS sequence"/>
</dbReference>
<accession>A0ABD2IT19</accession>
<evidence type="ECO:0000256" key="1">
    <source>
        <dbReference type="SAM" id="MobiDB-lite"/>
    </source>
</evidence>
<name>A0ABD2IT19_HETSC</name>
<feature type="compositionally biased region" description="Basic and acidic residues" evidence="1">
    <location>
        <begin position="1"/>
        <end position="10"/>
    </location>
</feature>
<feature type="region of interest" description="Disordered" evidence="1">
    <location>
        <begin position="58"/>
        <end position="81"/>
    </location>
</feature>
<reference evidence="2 3" key="1">
    <citation type="submission" date="2024-10" db="EMBL/GenBank/DDBJ databases">
        <authorList>
            <person name="Kim D."/>
        </authorList>
    </citation>
    <scope>NUCLEOTIDE SEQUENCE [LARGE SCALE GENOMIC DNA]</scope>
    <source>
        <strain evidence="2">Taebaek</strain>
    </source>
</reference>
<dbReference type="AlphaFoldDB" id="A0ABD2IT19"/>
<feature type="region of interest" description="Disordered" evidence="1">
    <location>
        <begin position="1"/>
        <end position="32"/>
    </location>
</feature>
<evidence type="ECO:0000313" key="3">
    <source>
        <dbReference type="Proteomes" id="UP001620645"/>
    </source>
</evidence>
<keyword evidence="3" id="KW-1185">Reference proteome</keyword>
<gene>
    <name evidence="2" type="ORF">niasHS_010951</name>
</gene>
<proteinExistence type="predicted"/>